<sequence>AETASPSATPSPKPTRTRTVAPPSRLRTWRARPPENWSIRYPAGWKGDYAAETGYTQWLRSDGRAHMAVEVLPGPLGSLETVQRTVKENTAQWSDIGADRTARVPLAYGTGLQWEFTWTARDVGGVPWATPGTTYREVSRFIAVGDTVMVVSWTTSASEWKEGLGLMNQVLDSFHPRGGE</sequence>
<name>A0ABW3DM33_9ACTN</name>
<organism evidence="2 3">
    <name type="scientific">Streptosporangium algeriense</name>
    <dbReference type="NCBI Taxonomy" id="1682748"/>
    <lineage>
        <taxon>Bacteria</taxon>
        <taxon>Bacillati</taxon>
        <taxon>Actinomycetota</taxon>
        <taxon>Actinomycetes</taxon>
        <taxon>Streptosporangiales</taxon>
        <taxon>Streptosporangiaceae</taxon>
        <taxon>Streptosporangium</taxon>
    </lineage>
</organism>
<keyword evidence="3" id="KW-1185">Reference proteome</keyword>
<dbReference type="Proteomes" id="UP001597024">
    <property type="component" value="Unassembled WGS sequence"/>
</dbReference>
<evidence type="ECO:0000313" key="2">
    <source>
        <dbReference type="EMBL" id="MFD0883658.1"/>
    </source>
</evidence>
<comment type="caution">
    <text evidence="2">The sequence shown here is derived from an EMBL/GenBank/DDBJ whole genome shotgun (WGS) entry which is preliminary data.</text>
</comment>
<feature type="non-terminal residue" evidence="2">
    <location>
        <position position="1"/>
    </location>
</feature>
<proteinExistence type="predicted"/>
<evidence type="ECO:0008006" key="4">
    <source>
        <dbReference type="Google" id="ProtNLM"/>
    </source>
</evidence>
<protein>
    <recommendedName>
        <fullName evidence="4">Serine/threonine protein kinase</fullName>
    </recommendedName>
</protein>
<reference evidence="3" key="1">
    <citation type="journal article" date="2019" name="Int. J. Syst. Evol. Microbiol.">
        <title>The Global Catalogue of Microorganisms (GCM) 10K type strain sequencing project: providing services to taxonomists for standard genome sequencing and annotation.</title>
        <authorList>
            <consortium name="The Broad Institute Genomics Platform"/>
            <consortium name="The Broad Institute Genome Sequencing Center for Infectious Disease"/>
            <person name="Wu L."/>
            <person name="Ma J."/>
        </authorList>
    </citation>
    <scope>NUCLEOTIDE SEQUENCE [LARGE SCALE GENOMIC DNA]</scope>
    <source>
        <strain evidence="3">CCUG 62974</strain>
    </source>
</reference>
<evidence type="ECO:0000313" key="3">
    <source>
        <dbReference type="Proteomes" id="UP001597024"/>
    </source>
</evidence>
<evidence type="ECO:0000256" key="1">
    <source>
        <dbReference type="SAM" id="MobiDB-lite"/>
    </source>
</evidence>
<gene>
    <name evidence="2" type="ORF">ACFQ08_03680</name>
</gene>
<accession>A0ABW3DM33</accession>
<feature type="region of interest" description="Disordered" evidence="1">
    <location>
        <begin position="1"/>
        <end position="27"/>
    </location>
</feature>
<feature type="compositionally biased region" description="Low complexity" evidence="1">
    <location>
        <begin position="1"/>
        <end position="10"/>
    </location>
</feature>
<dbReference type="EMBL" id="JBHTHX010000059">
    <property type="protein sequence ID" value="MFD0883658.1"/>
    <property type="molecule type" value="Genomic_DNA"/>
</dbReference>